<reference evidence="1" key="2">
    <citation type="submission" date="2009-12" db="EMBL/GenBank/DDBJ databases">
        <authorList>
            <person name="Summers A.O."/>
            <person name="Shearer J."/>
            <person name="Wireman J."/>
        </authorList>
    </citation>
    <scope>NUCLEOTIDE SEQUENCE</scope>
    <source>
        <strain evidence="1">CDC3</strain>
        <plasmid evidence="1">SAP020A</plasmid>
    </source>
</reference>
<proteinExistence type="predicted"/>
<sequence>MATNIDLLNKMLSKNDYQYSFIIDEIEVELNNGFQVLIKDDNTAYEIIYKDSLDVAHDEMEVIRILEKYK</sequence>
<accession>D2J716</accession>
<gene>
    <name evidence="1" type="ORF">SAP020A_072</name>
</gene>
<organism evidence="1">
    <name type="scientific">Staphylococcus sp. CDC3</name>
    <dbReference type="NCBI Taxonomy" id="678601"/>
    <lineage>
        <taxon>Bacteria</taxon>
        <taxon>Bacillati</taxon>
        <taxon>Bacillota</taxon>
        <taxon>Bacilli</taxon>
        <taxon>Bacillales</taxon>
        <taxon>Staphylococcaceae</taxon>
        <taxon>Staphylococcus</taxon>
    </lineage>
</organism>
<dbReference type="EMBL" id="GQ900386">
    <property type="protein sequence ID" value="ADA61647.1"/>
    <property type="molecule type" value="Genomic_DNA"/>
</dbReference>
<dbReference type="AlphaFoldDB" id="D2J716"/>
<evidence type="ECO:0000313" key="1">
    <source>
        <dbReference type="EMBL" id="ADA61647.1"/>
    </source>
</evidence>
<evidence type="ECO:0008006" key="2">
    <source>
        <dbReference type="Google" id="ProtNLM"/>
    </source>
</evidence>
<geneLocation type="plasmid" evidence="1">
    <name>SAP020A</name>
</geneLocation>
<dbReference type="RefSeq" id="WP_012818038.1">
    <property type="nucleotide sequence ID" value="NC_013373.1"/>
</dbReference>
<keyword evidence="1" id="KW-0614">Plasmid</keyword>
<reference evidence="1" key="1">
    <citation type="submission" date="2009-08" db="EMBL/GenBank/DDBJ databases">
        <authorList>
            <person name="Gill J."/>
            <person name="Borman J."/>
            <person name="Shetty J."/>
            <person name="Hostetler J."/>
            <person name="Durkin S."/>
            <person name="Montgomery B."/>
        </authorList>
    </citation>
    <scope>NUCLEOTIDE SEQUENCE</scope>
    <source>
        <strain evidence="1">CDC3</strain>
        <plasmid evidence="1">SAP020A</plasmid>
    </source>
</reference>
<name>D2J716_9STAP</name>
<protein>
    <recommendedName>
        <fullName evidence="2">Phage protein</fullName>
    </recommendedName>
</protein>